<name>A0A1G2CDR0_9BACT</name>
<dbReference type="CDD" id="cd18614">
    <property type="entry name" value="GH130"/>
    <property type="match status" value="1"/>
</dbReference>
<dbReference type="Gene3D" id="2.115.10.20">
    <property type="entry name" value="Glycosyl hydrolase domain, family 43"/>
    <property type="match status" value="1"/>
</dbReference>
<keyword evidence="2" id="KW-0808">Transferase</keyword>
<dbReference type="SUPFAM" id="SSF75005">
    <property type="entry name" value="Arabinanase/levansucrase/invertase"/>
    <property type="match status" value="1"/>
</dbReference>
<dbReference type="PIRSF" id="PIRSF016202">
    <property type="entry name" value="PH1107"/>
    <property type="match status" value="1"/>
</dbReference>
<sequence>MKNAVKVNTKKIVSGKATPKSVVKKSAPAEKKSAPKKVSRRGAADKRALIIRRALQQRLDLTGKLKQLQLEKFEKNPIVEPRSHVNWESKATFNPAAVRVGGKVHVLYRAIGDSDMSVLGYAASLDGLHFDERHDTPAYVPGIVRDDAERATSDPISYASGGGGWGGAEDPRLVAIEDKVYMTYLAFNGWDSARIALTWIDLADFLGGRWNWTPPILISPEGEVHKNWVLFPEKINGKFAILHGVSPEIRVDYFDSLDVFKGDAFVKSAAPSGGRKGKWDNWMRGAGPPPIKTKYGWLLLYHAMDRRDPDRYKLGAMILDAHDPTKILYRAANPILEPVEAYENEGHKAGVIYSCGAVVVGKKLFVYYGGADTVVCVATADLASFLEELKKGGTPKLHTETSKKNV</sequence>
<organism evidence="5 6">
    <name type="scientific">Candidatus Liptonbacteria bacterium RIFCSPLOWO2_01_FULL_52_25</name>
    <dbReference type="NCBI Taxonomy" id="1798650"/>
    <lineage>
        <taxon>Bacteria</taxon>
        <taxon>Candidatus Liptoniibacteriota</taxon>
    </lineage>
</organism>
<dbReference type="EMBL" id="MHLA01000015">
    <property type="protein sequence ID" value="OGY99523.1"/>
    <property type="molecule type" value="Genomic_DNA"/>
</dbReference>
<dbReference type="Proteomes" id="UP000178880">
    <property type="component" value="Unassembled WGS sequence"/>
</dbReference>
<evidence type="ECO:0000256" key="2">
    <source>
        <dbReference type="ARBA" id="ARBA00022679"/>
    </source>
</evidence>
<proteinExistence type="inferred from homology"/>
<evidence type="ECO:0000256" key="4">
    <source>
        <dbReference type="SAM" id="MobiDB-lite"/>
    </source>
</evidence>
<evidence type="ECO:0000256" key="3">
    <source>
        <dbReference type="ARBA" id="ARBA00024356"/>
    </source>
</evidence>
<feature type="region of interest" description="Disordered" evidence="4">
    <location>
        <begin position="1"/>
        <end position="42"/>
    </location>
</feature>
<dbReference type="InterPro" id="IPR023296">
    <property type="entry name" value="Glyco_hydro_beta-prop_sf"/>
</dbReference>
<comment type="similarity">
    <text evidence="3">Belongs to the glycosyl hydrolase 130 family.</text>
</comment>
<dbReference type="PANTHER" id="PTHR34106:SF5">
    <property type="entry name" value="GLYCOSIDASE"/>
    <property type="match status" value="1"/>
</dbReference>
<keyword evidence="1" id="KW-0328">Glycosyltransferase</keyword>
<gene>
    <name evidence="5" type="ORF">A2945_01545</name>
</gene>
<dbReference type="PANTHER" id="PTHR34106">
    <property type="entry name" value="GLYCOSIDASE"/>
    <property type="match status" value="1"/>
</dbReference>
<evidence type="ECO:0000313" key="6">
    <source>
        <dbReference type="Proteomes" id="UP000178880"/>
    </source>
</evidence>
<accession>A0A1G2CDR0</accession>
<dbReference type="Pfam" id="PF04041">
    <property type="entry name" value="Glyco_hydro_130"/>
    <property type="match status" value="1"/>
</dbReference>
<comment type="caution">
    <text evidence="5">The sequence shown here is derived from an EMBL/GenBank/DDBJ whole genome shotgun (WGS) entry which is preliminary data.</text>
</comment>
<dbReference type="AlphaFoldDB" id="A0A1G2CDR0"/>
<protein>
    <recommendedName>
        <fullName evidence="7">Glycosidase</fullName>
    </recommendedName>
</protein>
<evidence type="ECO:0000256" key="1">
    <source>
        <dbReference type="ARBA" id="ARBA00022676"/>
    </source>
</evidence>
<evidence type="ECO:0008006" key="7">
    <source>
        <dbReference type="Google" id="ProtNLM"/>
    </source>
</evidence>
<evidence type="ECO:0000313" key="5">
    <source>
        <dbReference type="EMBL" id="OGY99523.1"/>
    </source>
</evidence>
<dbReference type="STRING" id="1798650.A2945_01545"/>
<dbReference type="GO" id="GO:0016757">
    <property type="term" value="F:glycosyltransferase activity"/>
    <property type="evidence" value="ECO:0007669"/>
    <property type="project" value="UniProtKB-KW"/>
</dbReference>
<reference evidence="5 6" key="1">
    <citation type="journal article" date="2016" name="Nat. Commun.">
        <title>Thousands of microbial genomes shed light on interconnected biogeochemical processes in an aquifer system.</title>
        <authorList>
            <person name="Anantharaman K."/>
            <person name="Brown C.T."/>
            <person name="Hug L.A."/>
            <person name="Sharon I."/>
            <person name="Castelle C.J."/>
            <person name="Probst A.J."/>
            <person name="Thomas B.C."/>
            <person name="Singh A."/>
            <person name="Wilkins M.J."/>
            <person name="Karaoz U."/>
            <person name="Brodie E.L."/>
            <person name="Williams K.H."/>
            <person name="Hubbard S.S."/>
            <person name="Banfield J.F."/>
        </authorList>
    </citation>
    <scope>NUCLEOTIDE SEQUENCE [LARGE SCALE GENOMIC DNA]</scope>
</reference>
<dbReference type="InterPro" id="IPR007184">
    <property type="entry name" value="Mannoside_phosphorylase"/>
</dbReference>